<dbReference type="Gene3D" id="2.60.120.200">
    <property type="match status" value="1"/>
</dbReference>
<gene>
    <name evidence="3" type="ORF">DKT75_09290</name>
</gene>
<dbReference type="PANTHER" id="PTHR10963:SF55">
    <property type="entry name" value="GLYCOSIDE HYDROLASE FAMILY 16 PROTEIN"/>
    <property type="match status" value="1"/>
</dbReference>
<dbReference type="PROSITE" id="PS51762">
    <property type="entry name" value="GH16_2"/>
    <property type="match status" value="1"/>
</dbReference>
<evidence type="ECO:0000259" key="2">
    <source>
        <dbReference type="PROSITE" id="PS51762"/>
    </source>
</evidence>
<dbReference type="Proteomes" id="UP000245506">
    <property type="component" value="Unassembled WGS sequence"/>
</dbReference>
<dbReference type="PANTHER" id="PTHR10963">
    <property type="entry name" value="GLYCOSYL HYDROLASE-RELATED"/>
    <property type="match status" value="1"/>
</dbReference>
<name>A0A317CCS1_9GAMM</name>
<dbReference type="AlphaFoldDB" id="A0A317CCS1"/>
<dbReference type="GO" id="GO:0004553">
    <property type="term" value="F:hydrolase activity, hydrolyzing O-glycosyl compounds"/>
    <property type="evidence" value="ECO:0007669"/>
    <property type="project" value="InterPro"/>
</dbReference>
<feature type="domain" description="GH16" evidence="2">
    <location>
        <begin position="1"/>
        <end position="85"/>
    </location>
</feature>
<proteinExistence type="inferred from homology"/>
<keyword evidence="4" id="KW-1185">Reference proteome</keyword>
<evidence type="ECO:0000256" key="1">
    <source>
        <dbReference type="ARBA" id="ARBA00006865"/>
    </source>
</evidence>
<comment type="caution">
    <text evidence="3">The sequence shown here is derived from an EMBL/GenBank/DDBJ whole genome shotgun (WGS) entry which is preliminary data.</text>
</comment>
<dbReference type="EMBL" id="QGKL01000029">
    <property type="protein sequence ID" value="PWQ96179.1"/>
    <property type="molecule type" value="Genomic_DNA"/>
</dbReference>
<reference evidence="3 4" key="1">
    <citation type="submission" date="2018-05" db="EMBL/GenBank/DDBJ databases">
        <title>Leucothrix arctica sp. nov., isolated from Arctic seawater.</title>
        <authorList>
            <person name="Choi A."/>
            <person name="Baek K."/>
        </authorList>
    </citation>
    <scope>NUCLEOTIDE SEQUENCE [LARGE SCALE GENOMIC DNA]</scope>
    <source>
        <strain evidence="3 4">IMCC9719</strain>
    </source>
</reference>
<sequence length="85" mass="9891">MGNDEKILFRLGCSVEWDENVIRWYIDNILFHSVGEEDVGGNIYPFNQDFYLIINLAIGSNWAGAPDSSTVFPQYLMVDYVRFYQ</sequence>
<dbReference type="SUPFAM" id="SSF49899">
    <property type="entry name" value="Concanavalin A-like lectins/glucanases"/>
    <property type="match status" value="1"/>
</dbReference>
<dbReference type="OrthoDB" id="9809583at2"/>
<dbReference type="InterPro" id="IPR013320">
    <property type="entry name" value="ConA-like_dom_sf"/>
</dbReference>
<protein>
    <recommendedName>
        <fullName evidence="2">GH16 domain-containing protein</fullName>
    </recommendedName>
</protein>
<dbReference type="InterPro" id="IPR000757">
    <property type="entry name" value="Beta-glucanase-like"/>
</dbReference>
<dbReference type="RefSeq" id="WP_109823151.1">
    <property type="nucleotide sequence ID" value="NZ_QGKL01000029.1"/>
</dbReference>
<accession>A0A317CCS1</accession>
<evidence type="ECO:0000313" key="4">
    <source>
        <dbReference type="Proteomes" id="UP000245506"/>
    </source>
</evidence>
<dbReference type="InterPro" id="IPR050546">
    <property type="entry name" value="Glycosyl_Hydrlase_16"/>
</dbReference>
<evidence type="ECO:0000313" key="3">
    <source>
        <dbReference type="EMBL" id="PWQ96179.1"/>
    </source>
</evidence>
<dbReference type="GO" id="GO:0005975">
    <property type="term" value="P:carbohydrate metabolic process"/>
    <property type="evidence" value="ECO:0007669"/>
    <property type="project" value="InterPro"/>
</dbReference>
<comment type="similarity">
    <text evidence="1">Belongs to the glycosyl hydrolase 16 family.</text>
</comment>
<dbReference type="Pfam" id="PF00722">
    <property type="entry name" value="Glyco_hydro_16"/>
    <property type="match status" value="1"/>
</dbReference>
<organism evidence="3 4">
    <name type="scientific">Leucothrix arctica</name>
    <dbReference type="NCBI Taxonomy" id="1481894"/>
    <lineage>
        <taxon>Bacteria</taxon>
        <taxon>Pseudomonadati</taxon>
        <taxon>Pseudomonadota</taxon>
        <taxon>Gammaproteobacteria</taxon>
        <taxon>Thiotrichales</taxon>
        <taxon>Thiotrichaceae</taxon>
        <taxon>Leucothrix</taxon>
    </lineage>
</organism>